<feature type="binding site" evidence="12">
    <location>
        <begin position="282"/>
        <end position="284"/>
    </location>
    <ligand>
        <name>GTP</name>
        <dbReference type="ChEBI" id="CHEBI:37565"/>
    </ligand>
</feature>
<dbReference type="SFLD" id="SFLDS00029">
    <property type="entry name" value="Radical_SAM"/>
    <property type="match status" value="1"/>
</dbReference>
<dbReference type="NCBIfam" id="TIGR02666">
    <property type="entry name" value="moaA"/>
    <property type="match status" value="1"/>
</dbReference>
<feature type="binding site" evidence="12">
    <location>
        <position position="117"/>
    </location>
    <ligand>
        <name>GTP</name>
        <dbReference type="ChEBI" id="CHEBI:37565"/>
    </ligand>
</feature>
<dbReference type="EMBL" id="JAAQOM010000021">
    <property type="protein sequence ID" value="NIA57330.1"/>
    <property type="molecule type" value="Genomic_DNA"/>
</dbReference>
<dbReference type="PROSITE" id="PS01305">
    <property type="entry name" value="MOAA_NIFB_PQQE"/>
    <property type="match status" value="1"/>
</dbReference>
<feature type="binding site" evidence="12">
    <location>
        <position position="42"/>
    </location>
    <ligand>
        <name>[4Fe-4S] cluster</name>
        <dbReference type="ChEBI" id="CHEBI:49883"/>
        <label>1</label>
        <note>4Fe-4S-S-AdoMet</note>
    </ligand>
</feature>
<feature type="domain" description="Radical SAM core" evidence="13">
    <location>
        <begin position="19"/>
        <end position="245"/>
    </location>
</feature>
<evidence type="ECO:0000256" key="10">
    <source>
        <dbReference type="ARBA" id="ARBA00023239"/>
    </source>
</evidence>
<evidence type="ECO:0000313" key="15">
    <source>
        <dbReference type="Proteomes" id="UP000716322"/>
    </source>
</evidence>
<evidence type="ECO:0000256" key="1">
    <source>
        <dbReference type="ARBA" id="ARBA00012167"/>
    </source>
</evidence>
<keyword evidence="9 12" id="KW-0501">Molybdenum cofactor biosynthesis</keyword>
<comment type="cofactor">
    <cofactor evidence="12">
        <name>[4Fe-4S] cluster</name>
        <dbReference type="ChEBI" id="CHEBI:49883"/>
    </cofactor>
    <text evidence="12">Binds 2 [4Fe-4S] clusters. Binds 1 [4Fe-4S] cluster coordinated with 3 cysteines and an exchangeable S-adenosyl-L-methionine and 1 [4Fe-4S] cluster coordinated with 3 cysteines and the GTP-derived substrate.</text>
</comment>
<dbReference type="PROSITE" id="PS51918">
    <property type="entry name" value="RADICAL_SAM"/>
    <property type="match status" value="1"/>
</dbReference>
<feature type="binding site" evidence="12">
    <location>
        <position position="39"/>
    </location>
    <ligand>
        <name>[4Fe-4S] cluster</name>
        <dbReference type="ChEBI" id="CHEBI:49883"/>
        <label>1</label>
        <note>4Fe-4S-S-AdoMet</note>
    </ligand>
</feature>
<comment type="subunit">
    <text evidence="12">Monomer and homodimer.</text>
</comment>
<comment type="function">
    <text evidence="12">Catalyzes the cyclization of GTP to (8S)-3',8-cyclo-7,8-dihydroguanosine 5'-triphosphate.</text>
</comment>
<evidence type="ECO:0000256" key="9">
    <source>
        <dbReference type="ARBA" id="ARBA00023150"/>
    </source>
</evidence>
<comment type="similarity">
    <text evidence="12">Belongs to the radical SAM superfamily. MoaA family.</text>
</comment>
<proteinExistence type="inferred from homology"/>
<keyword evidence="6 12" id="KW-0408">Iron</keyword>
<keyword evidence="15" id="KW-1185">Reference proteome</keyword>
<dbReference type="InterPro" id="IPR006638">
    <property type="entry name" value="Elp3/MiaA/NifB-like_rSAM"/>
</dbReference>
<dbReference type="Gene3D" id="3.20.20.70">
    <property type="entry name" value="Aldolase class I"/>
    <property type="match status" value="1"/>
</dbReference>
<dbReference type="InterPro" id="IPR058240">
    <property type="entry name" value="rSAM_sf"/>
</dbReference>
<keyword evidence="5 12" id="KW-0547">Nucleotide-binding</keyword>
<evidence type="ECO:0000256" key="2">
    <source>
        <dbReference type="ARBA" id="ARBA00022485"/>
    </source>
</evidence>
<dbReference type="PANTHER" id="PTHR22960">
    <property type="entry name" value="MOLYBDOPTERIN COFACTOR SYNTHESIS PROTEIN A"/>
    <property type="match status" value="1"/>
</dbReference>
<dbReference type="RefSeq" id="WP_166863815.1">
    <property type="nucleotide sequence ID" value="NZ_JAAQOM010000021.1"/>
</dbReference>
<keyword evidence="4 12" id="KW-0479">Metal-binding</keyword>
<name>A0ABX0PJV0_9BURK</name>
<evidence type="ECO:0000256" key="12">
    <source>
        <dbReference type="HAMAP-Rule" id="MF_01225"/>
    </source>
</evidence>
<feature type="binding site" evidence="12">
    <location>
        <position position="82"/>
    </location>
    <ligand>
        <name>GTP</name>
        <dbReference type="ChEBI" id="CHEBI:37565"/>
    </ligand>
</feature>
<keyword evidence="7 12" id="KW-0411">Iron-sulfur</keyword>
<protein>
    <recommendedName>
        <fullName evidence="1 12">GTP 3',8-cyclase</fullName>
        <ecNumber evidence="1 12">4.1.99.22</ecNumber>
    </recommendedName>
    <alternativeName>
        <fullName evidence="12">Molybdenum cofactor biosynthesis protein A</fullName>
    </alternativeName>
</protein>
<dbReference type="PANTHER" id="PTHR22960:SF0">
    <property type="entry name" value="MOLYBDENUM COFACTOR BIOSYNTHESIS PROTEIN 1"/>
    <property type="match status" value="1"/>
</dbReference>
<dbReference type="Pfam" id="PF04055">
    <property type="entry name" value="Radical_SAM"/>
    <property type="match status" value="1"/>
</dbReference>
<feature type="binding site" evidence="12">
    <location>
        <position position="86"/>
    </location>
    <ligand>
        <name>S-adenosyl-L-methionine</name>
        <dbReference type="ChEBI" id="CHEBI:59789"/>
    </ligand>
</feature>
<evidence type="ECO:0000256" key="6">
    <source>
        <dbReference type="ARBA" id="ARBA00023004"/>
    </source>
</evidence>
<comment type="pathway">
    <text evidence="12">Cofactor biosynthesis; molybdopterin biosynthesis.</text>
</comment>
<dbReference type="SFLD" id="SFLDG01383">
    <property type="entry name" value="cyclic_pyranopterin_phosphate"/>
    <property type="match status" value="1"/>
</dbReference>
<dbReference type="EC" id="4.1.99.22" evidence="1 12"/>
<keyword evidence="2 12" id="KW-0004">4Fe-4S</keyword>
<dbReference type="InterPro" id="IPR013785">
    <property type="entry name" value="Aldolase_TIM"/>
</dbReference>
<feature type="binding site" evidence="12">
    <location>
        <position position="277"/>
    </location>
    <ligand>
        <name>[4Fe-4S] cluster</name>
        <dbReference type="ChEBI" id="CHEBI:49883"/>
        <label>2</label>
        <note>4Fe-4S-substrate</note>
    </ligand>
</feature>
<accession>A0ABX0PJV0</accession>
<keyword evidence="8 12" id="KW-0342">GTP-binding</keyword>
<evidence type="ECO:0000256" key="7">
    <source>
        <dbReference type="ARBA" id="ARBA00023014"/>
    </source>
</evidence>
<dbReference type="InterPro" id="IPR000385">
    <property type="entry name" value="MoaA_NifB_PqqE_Fe-S-bd_CS"/>
</dbReference>
<dbReference type="InterPro" id="IPR013483">
    <property type="entry name" value="MoaA"/>
</dbReference>
<dbReference type="InterPro" id="IPR040064">
    <property type="entry name" value="MoaA-like"/>
</dbReference>
<dbReference type="HAMAP" id="MF_01225_B">
    <property type="entry name" value="MoaA_B"/>
    <property type="match status" value="1"/>
</dbReference>
<dbReference type="SMART" id="SM00729">
    <property type="entry name" value="Elp3"/>
    <property type="match status" value="1"/>
</dbReference>
<evidence type="ECO:0000256" key="11">
    <source>
        <dbReference type="ARBA" id="ARBA00048697"/>
    </source>
</evidence>
<evidence type="ECO:0000256" key="5">
    <source>
        <dbReference type="ARBA" id="ARBA00022741"/>
    </source>
</evidence>
<feature type="binding site" evidence="12">
    <location>
        <position position="141"/>
    </location>
    <ligand>
        <name>S-adenosyl-L-methionine</name>
        <dbReference type="ChEBI" id="CHEBI:59789"/>
    </ligand>
</feature>
<feature type="binding site" evidence="12">
    <location>
        <position position="28"/>
    </location>
    <ligand>
        <name>GTP</name>
        <dbReference type="ChEBI" id="CHEBI:37565"/>
    </ligand>
</feature>
<dbReference type="InterPro" id="IPR050105">
    <property type="entry name" value="MoCo_biosynth_MoaA/MoaC"/>
</dbReference>
<feature type="binding site" evidence="12">
    <location>
        <position position="213"/>
    </location>
    <ligand>
        <name>S-adenosyl-L-methionine</name>
        <dbReference type="ChEBI" id="CHEBI:59789"/>
    </ligand>
</feature>
<dbReference type="Proteomes" id="UP000716322">
    <property type="component" value="Unassembled WGS sequence"/>
</dbReference>
<sequence length="355" mass="38474">MILHAPTFLSTVADACVDTFQRPLKDLRLSVIDQCNFRCTYCMPKDVFTRDYPFLRAAERLSFEEMVALSKTFVALGVEKIRITGGEPLLRRDLPRLVEALARLETPAGRPVEIALTTNGTLLAAQARALKDAGLARATVSLDALDDAVFRAMNDVGFPVSAVLDGIEAATAAGLAPLKVNAVIKKSANADQVLPLARHFRHTGVHLRFIEYMDVGGADGWMRDEVVSAAEMRAQIAHEFALLPRDGDRASDTADTFRYADGGGDVGFIASVSAPFCGDCTRARVSADGKLFLCLFGTRSLDLRAVLRSGDAGALERTIRTAWRARADRYSADRGALLARGARRYPVVRMSLVGG</sequence>
<dbReference type="Pfam" id="PF06463">
    <property type="entry name" value="Mob_synth_C"/>
    <property type="match status" value="1"/>
</dbReference>
<reference evidence="14 15" key="1">
    <citation type="submission" date="2020-03" db="EMBL/GenBank/DDBJ databases">
        <title>Genome sequence of strain Massilia sp. TW-1.</title>
        <authorList>
            <person name="Chaudhary D.K."/>
        </authorList>
    </citation>
    <scope>NUCLEOTIDE SEQUENCE [LARGE SCALE GENOMIC DNA]</scope>
    <source>
        <strain evidence="14 15">TW-1</strain>
    </source>
</reference>
<evidence type="ECO:0000259" key="13">
    <source>
        <dbReference type="PROSITE" id="PS51918"/>
    </source>
</evidence>
<comment type="catalytic activity">
    <reaction evidence="11 12">
        <text>GTP + AH2 + S-adenosyl-L-methionine = (8S)-3',8-cyclo-7,8-dihydroguanosine 5'-triphosphate + 5'-deoxyadenosine + L-methionine + A + H(+)</text>
        <dbReference type="Rhea" id="RHEA:49576"/>
        <dbReference type="ChEBI" id="CHEBI:13193"/>
        <dbReference type="ChEBI" id="CHEBI:15378"/>
        <dbReference type="ChEBI" id="CHEBI:17319"/>
        <dbReference type="ChEBI" id="CHEBI:17499"/>
        <dbReference type="ChEBI" id="CHEBI:37565"/>
        <dbReference type="ChEBI" id="CHEBI:57844"/>
        <dbReference type="ChEBI" id="CHEBI:59789"/>
        <dbReference type="ChEBI" id="CHEBI:131766"/>
        <dbReference type="EC" id="4.1.99.22"/>
    </reaction>
</comment>
<dbReference type="InterPro" id="IPR007197">
    <property type="entry name" value="rSAM"/>
</dbReference>
<feature type="binding site" evidence="12">
    <location>
        <position position="294"/>
    </location>
    <ligand>
        <name>[4Fe-4S] cluster</name>
        <dbReference type="ChEBI" id="CHEBI:49883"/>
        <label>2</label>
        <note>4Fe-4S-substrate</note>
    </ligand>
</feature>
<evidence type="ECO:0000256" key="8">
    <source>
        <dbReference type="ARBA" id="ARBA00023134"/>
    </source>
</evidence>
<feature type="binding site" evidence="12">
    <location>
        <position position="35"/>
    </location>
    <ligand>
        <name>[4Fe-4S] cluster</name>
        <dbReference type="ChEBI" id="CHEBI:49883"/>
        <label>1</label>
        <note>4Fe-4S-S-AdoMet</note>
    </ligand>
</feature>
<keyword evidence="10 12" id="KW-0456">Lyase</keyword>
<dbReference type="CDD" id="cd21117">
    <property type="entry name" value="Twitch_MoaA"/>
    <property type="match status" value="1"/>
</dbReference>
<feature type="binding site" evidence="12">
    <location>
        <position position="280"/>
    </location>
    <ligand>
        <name>[4Fe-4S] cluster</name>
        <dbReference type="ChEBI" id="CHEBI:49883"/>
        <label>2</label>
        <note>4Fe-4S-substrate</note>
    </ligand>
</feature>
<feature type="binding site" evidence="12">
    <location>
        <position position="179"/>
    </location>
    <ligand>
        <name>GTP</name>
        <dbReference type="ChEBI" id="CHEBI:37565"/>
    </ligand>
</feature>
<evidence type="ECO:0000256" key="4">
    <source>
        <dbReference type="ARBA" id="ARBA00022723"/>
    </source>
</evidence>
<dbReference type="SUPFAM" id="SSF102114">
    <property type="entry name" value="Radical SAM enzymes"/>
    <property type="match status" value="1"/>
</dbReference>
<gene>
    <name evidence="12 14" type="primary">moaA</name>
    <name evidence="14" type="ORF">HAV22_27270</name>
</gene>
<keyword evidence="3 12" id="KW-0949">S-adenosyl-L-methionine</keyword>
<feature type="binding site" evidence="12">
    <location>
        <position position="41"/>
    </location>
    <ligand>
        <name>S-adenosyl-L-methionine</name>
        <dbReference type="ChEBI" id="CHEBI:59789"/>
    </ligand>
</feature>
<dbReference type="SFLD" id="SFLDG01386">
    <property type="entry name" value="main_SPASM_domain-containing"/>
    <property type="match status" value="1"/>
</dbReference>
<evidence type="ECO:0000313" key="14">
    <source>
        <dbReference type="EMBL" id="NIA57330.1"/>
    </source>
</evidence>
<dbReference type="CDD" id="cd01335">
    <property type="entry name" value="Radical_SAM"/>
    <property type="match status" value="1"/>
</dbReference>
<comment type="caution">
    <text evidence="14">The sequence shown here is derived from an EMBL/GenBank/DDBJ whole genome shotgun (WGS) entry which is preliminary data.</text>
</comment>
<dbReference type="InterPro" id="IPR010505">
    <property type="entry name" value="MoaA_twitch"/>
</dbReference>
<evidence type="ECO:0000256" key="3">
    <source>
        <dbReference type="ARBA" id="ARBA00022691"/>
    </source>
</evidence>
<dbReference type="SFLD" id="SFLDG01067">
    <property type="entry name" value="SPASM/twitch_domain_containing"/>
    <property type="match status" value="1"/>
</dbReference>
<organism evidence="14 15">
    <name type="scientific">Telluria antibiotica</name>
    <dbReference type="NCBI Taxonomy" id="2717319"/>
    <lineage>
        <taxon>Bacteria</taxon>
        <taxon>Pseudomonadati</taxon>
        <taxon>Pseudomonadota</taxon>
        <taxon>Betaproteobacteria</taxon>
        <taxon>Burkholderiales</taxon>
        <taxon>Oxalobacteraceae</taxon>
        <taxon>Telluria group</taxon>
        <taxon>Telluria</taxon>
    </lineage>
</organism>